<dbReference type="InterPro" id="IPR000014">
    <property type="entry name" value="PAS"/>
</dbReference>
<evidence type="ECO:0000259" key="2">
    <source>
        <dbReference type="SMART" id="SM00091"/>
    </source>
</evidence>
<organism evidence="3 4">
    <name type="scientific">Massilia phyllostachyos</name>
    <dbReference type="NCBI Taxonomy" id="2898585"/>
    <lineage>
        <taxon>Bacteria</taxon>
        <taxon>Pseudomonadati</taxon>
        <taxon>Pseudomonadota</taxon>
        <taxon>Betaproteobacteria</taxon>
        <taxon>Burkholderiales</taxon>
        <taxon>Oxalobacteraceae</taxon>
        <taxon>Telluria group</taxon>
        <taxon>Massilia</taxon>
    </lineage>
</organism>
<comment type="caution">
    <text evidence="3">The sequence shown here is derived from an EMBL/GenBank/DDBJ whole genome shotgun (WGS) entry which is preliminary data.</text>
</comment>
<evidence type="ECO:0000313" key="4">
    <source>
        <dbReference type="Proteomes" id="UP001179361"/>
    </source>
</evidence>
<dbReference type="EMBL" id="JAJNOC010000006">
    <property type="protein sequence ID" value="MCD2518325.1"/>
    <property type="molecule type" value="Genomic_DNA"/>
</dbReference>
<dbReference type="InterPro" id="IPR035965">
    <property type="entry name" value="PAS-like_dom_sf"/>
</dbReference>
<dbReference type="SMART" id="SM00091">
    <property type="entry name" value="PAS"/>
    <property type="match status" value="2"/>
</dbReference>
<feature type="region of interest" description="Disordered" evidence="1">
    <location>
        <begin position="192"/>
        <end position="242"/>
    </location>
</feature>
<protein>
    <submittedName>
        <fullName evidence="3">PAS domain-containing protein</fullName>
    </submittedName>
</protein>
<feature type="compositionally biased region" description="Basic and acidic residues" evidence="1">
    <location>
        <begin position="480"/>
        <end position="494"/>
    </location>
</feature>
<dbReference type="Pfam" id="PF00989">
    <property type="entry name" value="PAS"/>
    <property type="match status" value="1"/>
</dbReference>
<dbReference type="Pfam" id="PF08448">
    <property type="entry name" value="PAS_4"/>
    <property type="match status" value="1"/>
</dbReference>
<feature type="compositionally biased region" description="Low complexity" evidence="1">
    <location>
        <begin position="467"/>
        <end position="478"/>
    </location>
</feature>
<gene>
    <name evidence="3" type="ORF">LQ564_18610</name>
</gene>
<dbReference type="Pfam" id="PF14417">
    <property type="entry name" value="MEDS"/>
    <property type="match status" value="1"/>
</dbReference>
<accession>A0ABS8Q995</accession>
<dbReference type="InterPro" id="IPR013656">
    <property type="entry name" value="PAS_4"/>
</dbReference>
<dbReference type="Gene3D" id="3.30.450.20">
    <property type="entry name" value="PAS domain"/>
    <property type="match status" value="2"/>
</dbReference>
<name>A0ABS8Q995_9BURK</name>
<dbReference type="SUPFAM" id="SSF55785">
    <property type="entry name" value="PYP-like sensor domain (PAS domain)"/>
    <property type="match status" value="2"/>
</dbReference>
<dbReference type="Proteomes" id="UP001179361">
    <property type="component" value="Unassembled WGS sequence"/>
</dbReference>
<evidence type="ECO:0000313" key="3">
    <source>
        <dbReference type="EMBL" id="MCD2518325.1"/>
    </source>
</evidence>
<feature type="domain" description="PAS" evidence="2">
    <location>
        <begin position="343"/>
        <end position="408"/>
    </location>
</feature>
<sequence length="494" mass="53774">MDTDTRSARPDGDGSNGSHSVRFYADDAALLDEAAGFADAALSVGGAAIVIATNAHCAGIRRQLAAPDRARFLDADLTLALLLADGWPDEARFHHVFGPLLAEAGPGPVHMFCEMPALLCAQGRYQAAVRLEQLSHALCADRRVSLFCAYPWRLFPDAAQAQAFEDICAEHGRACGRTVHGADLDLKGRSLAQARREQKAPEGEASRRREPAPHVGREQRRQPREAADGGARQGEGMHRVGPDGTILWASRAELQMLGYRWEEYVGRHIANFHVDAELVDLILDTLLSGGSLAGQPARLRCRDGSIRHVRMRASACFEDGRLRYGACFTRDDPARHDAAGALLRRDSQLLNAPVAVALLMAPDLRIRQANRHFRELFGRRELTGKRLVEALPQLRHGALEAALEQVFETGEPYCEPALGLVLADAAGMPVERYFTVNLEALYNAGGERHGVMAVVVDVSTHLRARRAGPAPAPSTSSREQAADGKDEGRRPGRQ</sequence>
<evidence type="ECO:0000256" key="1">
    <source>
        <dbReference type="SAM" id="MobiDB-lite"/>
    </source>
</evidence>
<feature type="region of interest" description="Disordered" evidence="1">
    <location>
        <begin position="465"/>
        <end position="494"/>
    </location>
</feature>
<dbReference type="RefSeq" id="WP_231059607.1">
    <property type="nucleotide sequence ID" value="NZ_JAJNOC010000006.1"/>
</dbReference>
<feature type="domain" description="PAS" evidence="2">
    <location>
        <begin position="221"/>
        <end position="291"/>
    </location>
</feature>
<reference evidence="3" key="1">
    <citation type="submission" date="2021-11" db="EMBL/GenBank/DDBJ databases">
        <title>The complete genome of Massilia sp sp. G4R7.</title>
        <authorList>
            <person name="Liu L."/>
            <person name="Yue J."/>
            <person name="Yuan J."/>
            <person name="Yang F."/>
            <person name="Li L."/>
        </authorList>
    </citation>
    <scope>NUCLEOTIDE SEQUENCE</scope>
    <source>
        <strain evidence="3">G4R7</strain>
    </source>
</reference>
<proteinExistence type="predicted"/>
<dbReference type="CDD" id="cd00130">
    <property type="entry name" value="PAS"/>
    <property type="match status" value="2"/>
</dbReference>
<dbReference type="InterPro" id="IPR025847">
    <property type="entry name" value="MEDS_domain"/>
</dbReference>
<keyword evidence="4" id="KW-1185">Reference proteome</keyword>
<dbReference type="InterPro" id="IPR013767">
    <property type="entry name" value="PAS_fold"/>
</dbReference>
<feature type="compositionally biased region" description="Basic and acidic residues" evidence="1">
    <location>
        <begin position="192"/>
        <end position="227"/>
    </location>
</feature>
<dbReference type="NCBIfam" id="TIGR00229">
    <property type="entry name" value="sensory_box"/>
    <property type="match status" value="1"/>
</dbReference>